<feature type="signal peptide" evidence="4">
    <location>
        <begin position="1"/>
        <end position="21"/>
    </location>
</feature>
<evidence type="ECO:0000313" key="7">
    <source>
        <dbReference type="Proteomes" id="UP001314170"/>
    </source>
</evidence>
<keyword evidence="3" id="KW-1133">Transmembrane helix</keyword>
<keyword evidence="3" id="KW-0812">Transmembrane</keyword>
<dbReference type="GO" id="GO:0007165">
    <property type="term" value="P:signal transduction"/>
    <property type="evidence" value="ECO:0007669"/>
    <property type="project" value="InterPro"/>
</dbReference>
<evidence type="ECO:0000256" key="1">
    <source>
        <dbReference type="ARBA" id="ARBA00023027"/>
    </source>
</evidence>
<accession>A0AAV1ST48</accession>
<gene>
    <name evidence="6" type="ORF">DCAF_LOCUS27505</name>
</gene>
<dbReference type="PANTHER" id="PTHR32009">
    <property type="entry name" value="TMV RESISTANCE PROTEIN N-LIKE"/>
    <property type="match status" value="1"/>
</dbReference>
<dbReference type="SUPFAM" id="SSF52200">
    <property type="entry name" value="Toll/Interleukin receptor TIR domain"/>
    <property type="match status" value="2"/>
</dbReference>
<dbReference type="EMBL" id="CAWUPB010001197">
    <property type="protein sequence ID" value="CAK7357220.1"/>
    <property type="molecule type" value="Genomic_DNA"/>
</dbReference>
<evidence type="ECO:0000256" key="2">
    <source>
        <dbReference type="SAM" id="MobiDB-lite"/>
    </source>
</evidence>
<feature type="domain" description="TIR" evidence="5">
    <location>
        <begin position="239"/>
        <end position="372"/>
    </location>
</feature>
<feature type="chain" id="PRO_5043841749" description="TIR domain-containing protein" evidence="4">
    <location>
        <begin position="22"/>
        <end position="433"/>
    </location>
</feature>
<evidence type="ECO:0000259" key="5">
    <source>
        <dbReference type="PROSITE" id="PS50104"/>
    </source>
</evidence>
<dbReference type="AlphaFoldDB" id="A0AAV1ST48"/>
<dbReference type="Pfam" id="PF01582">
    <property type="entry name" value="TIR"/>
    <property type="match status" value="2"/>
</dbReference>
<comment type="caution">
    <text evidence="6">The sequence shown here is derived from an EMBL/GenBank/DDBJ whole genome shotgun (WGS) entry which is preliminary data.</text>
</comment>
<feature type="compositionally biased region" description="Basic and acidic residues" evidence="2">
    <location>
        <begin position="398"/>
        <end position="421"/>
    </location>
</feature>
<keyword evidence="4" id="KW-0732">Signal</keyword>
<keyword evidence="3" id="KW-0472">Membrane</keyword>
<name>A0AAV1ST48_9ROSI</name>
<feature type="domain" description="TIR" evidence="5">
    <location>
        <begin position="18"/>
        <end position="185"/>
    </location>
</feature>
<dbReference type="PANTHER" id="PTHR32009:SF154">
    <property type="entry name" value="TIR DOMAIN-CONTAINING PROTEIN"/>
    <property type="match status" value="1"/>
</dbReference>
<dbReference type="Gene3D" id="3.40.50.10140">
    <property type="entry name" value="Toll/interleukin-1 receptor homology (TIR) domain"/>
    <property type="match status" value="2"/>
</dbReference>
<dbReference type="SMART" id="SM00255">
    <property type="entry name" value="TIR"/>
    <property type="match status" value="2"/>
</dbReference>
<protein>
    <recommendedName>
        <fullName evidence="5">TIR domain-containing protein</fullName>
    </recommendedName>
</protein>
<feature type="transmembrane region" description="Helical" evidence="3">
    <location>
        <begin position="212"/>
        <end position="231"/>
    </location>
</feature>
<feature type="region of interest" description="Disordered" evidence="2">
    <location>
        <begin position="398"/>
        <end position="433"/>
    </location>
</feature>
<dbReference type="InterPro" id="IPR000157">
    <property type="entry name" value="TIR_dom"/>
</dbReference>
<sequence length="433" mass="49979">MALYPFITLLLLLSSVPPNDGVFLCFLRKDTGGGFTDHLYRALIRSGIDTFKYEKGIRRGENMKLAIDRAINKSKISVIVFSKNYASSTRCLNELVTIMERRRTAGHVAIPIFYKVDPAEVEEQTKIYGEAFAEHEERFKEEMDKVERWRATLKEAASLAGKVLHHRLCEVKFIAEIVELVRTKLKNVVEVVEKEQNDTVRNDAPNFIWDRFLVIKLGGFLLFIVLSMVFISRVSLFGRTDYAFVSIGGTDTEEFTSDLDEALRQSGIHTYRDHTRIKRGEDTWLRIRNAIYISKLSIIVFSKKYPASKWCLDELLVIMERKRNDDGYVVVPIFYDVDPSEVQKQTGAYRHAFAKHENYFKARLVKDWRTALEQAADQSKNHQSLQDRLRDAAEDCGEFDRQAENDNQTLEKRKERKEGGKLRSLSKQSNGVV</sequence>
<organism evidence="6 7">
    <name type="scientific">Dovyalis caffra</name>
    <dbReference type="NCBI Taxonomy" id="77055"/>
    <lineage>
        <taxon>Eukaryota</taxon>
        <taxon>Viridiplantae</taxon>
        <taxon>Streptophyta</taxon>
        <taxon>Embryophyta</taxon>
        <taxon>Tracheophyta</taxon>
        <taxon>Spermatophyta</taxon>
        <taxon>Magnoliopsida</taxon>
        <taxon>eudicotyledons</taxon>
        <taxon>Gunneridae</taxon>
        <taxon>Pentapetalae</taxon>
        <taxon>rosids</taxon>
        <taxon>fabids</taxon>
        <taxon>Malpighiales</taxon>
        <taxon>Salicaceae</taxon>
        <taxon>Flacourtieae</taxon>
        <taxon>Dovyalis</taxon>
    </lineage>
</organism>
<keyword evidence="1" id="KW-0520">NAD</keyword>
<proteinExistence type="predicted"/>
<dbReference type="FunFam" id="3.40.50.10140:FF:000007">
    <property type="entry name" value="Disease resistance protein (TIR-NBS-LRR class)"/>
    <property type="match status" value="1"/>
</dbReference>
<reference evidence="6 7" key="1">
    <citation type="submission" date="2024-01" db="EMBL/GenBank/DDBJ databases">
        <authorList>
            <person name="Waweru B."/>
        </authorList>
    </citation>
    <scope>NUCLEOTIDE SEQUENCE [LARGE SCALE GENOMIC DNA]</scope>
</reference>
<evidence type="ECO:0000256" key="3">
    <source>
        <dbReference type="SAM" id="Phobius"/>
    </source>
</evidence>
<evidence type="ECO:0000256" key="4">
    <source>
        <dbReference type="SAM" id="SignalP"/>
    </source>
</evidence>
<dbReference type="InterPro" id="IPR035897">
    <property type="entry name" value="Toll_tir_struct_dom_sf"/>
</dbReference>
<keyword evidence="7" id="KW-1185">Reference proteome</keyword>
<dbReference type="PROSITE" id="PS50104">
    <property type="entry name" value="TIR"/>
    <property type="match status" value="2"/>
</dbReference>
<evidence type="ECO:0000313" key="6">
    <source>
        <dbReference type="EMBL" id="CAK7357220.1"/>
    </source>
</evidence>
<dbReference type="Proteomes" id="UP001314170">
    <property type="component" value="Unassembled WGS sequence"/>
</dbReference>